<dbReference type="GO" id="GO:0015979">
    <property type="term" value="P:photosynthesis"/>
    <property type="evidence" value="ECO:0007669"/>
    <property type="project" value="InterPro"/>
</dbReference>
<dbReference type="AlphaFoldDB" id="D7LZT2"/>
<dbReference type="Proteomes" id="UP000008694">
    <property type="component" value="Unassembled WGS sequence"/>
</dbReference>
<reference evidence="2" key="1">
    <citation type="journal article" date="2011" name="Nat. Genet.">
        <title>The Arabidopsis lyrata genome sequence and the basis of rapid genome size change.</title>
        <authorList>
            <person name="Hu T.T."/>
            <person name="Pattyn P."/>
            <person name="Bakker E.G."/>
            <person name="Cao J."/>
            <person name="Cheng J.-F."/>
            <person name="Clark R.M."/>
            <person name="Fahlgren N."/>
            <person name="Fawcett J.A."/>
            <person name="Grimwood J."/>
            <person name="Gundlach H."/>
            <person name="Haberer G."/>
            <person name="Hollister J.D."/>
            <person name="Ossowski S."/>
            <person name="Ottilar R.P."/>
            <person name="Salamov A.A."/>
            <person name="Schneeberger K."/>
            <person name="Spannagl M."/>
            <person name="Wang X."/>
            <person name="Yang L."/>
            <person name="Nasrallah M.E."/>
            <person name="Bergelson J."/>
            <person name="Carrington J.C."/>
            <person name="Gaut B.S."/>
            <person name="Schmutz J."/>
            <person name="Mayer K.F.X."/>
            <person name="Van de Peer Y."/>
            <person name="Grigoriev I.V."/>
            <person name="Nordborg M."/>
            <person name="Weigel D."/>
            <person name="Guo Y.-L."/>
        </authorList>
    </citation>
    <scope>NUCLEOTIDE SEQUENCE [LARGE SCALE GENOMIC DNA]</scope>
    <source>
        <strain evidence="2">cv. MN47</strain>
    </source>
</reference>
<dbReference type="InterPro" id="IPR036408">
    <property type="entry name" value="PSI_PsaA/B_sf"/>
</dbReference>
<dbReference type="InterPro" id="IPR001280">
    <property type="entry name" value="PSI_PsaA/B"/>
</dbReference>
<proteinExistence type="predicted"/>
<dbReference type="Gramene" id="scaffold_600658.1">
    <property type="protein sequence ID" value="scaffold_600658.1"/>
    <property type="gene ID" value="scaffold_600658.1"/>
</dbReference>
<gene>
    <name evidence="1" type="ORF">ARALYDRAFT_908601</name>
</gene>
<evidence type="ECO:0000313" key="2">
    <source>
        <dbReference type="Proteomes" id="UP000008694"/>
    </source>
</evidence>
<dbReference type="SUPFAM" id="SSF81558">
    <property type="entry name" value="Photosystem I subunits PsaA/PsaB"/>
    <property type="match status" value="1"/>
</dbReference>
<protein>
    <submittedName>
        <fullName evidence="1">Predicted protein</fullName>
    </submittedName>
</protein>
<dbReference type="HOGENOM" id="CLU_2018341_0_0_1"/>
<evidence type="ECO:0000313" key="1">
    <source>
        <dbReference type="EMBL" id="EFH49532.1"/>
    </source>
</evidence>
<dbReference type="EMBL" id="GL348718">
    <property type="protein sequence ID" value="EFH49532.1"/>
    <property type="molecule type" value="Genomic_DNA"/>
</dbReference>
<organism evidence="2">
    <name type="scientific">Arabidopsis lyrata subsp. lyrata</name>
    <name type="common">Lyre-leaved rock-cress</name>
    <dbReference type="NCBI Taxonomy" id="81972"/>
    <lineage>
        <taxon>Eukaryota</taxon>
        <taxon>Viridiplantae</taxon>
        <taxon>Streptophyta</taxon>
        <taxon>Embryophyta</taxon>
        <taxon>Tracheophyta</taxon>
        <taxon>Spermatophyta</taxon>
        <taxon>Magnoliopsida</taxon>
        <taxon>eudicotyledons</taxon>
        <taxon>Gunneridae</taxon>
        <taxon>Pentapetalae</taxon>
        <taxon>rosids</taxon>
        <taxon>malvids</taxon>
        <taxon>Brassicales</taxon>
        <taxon>Brassicaceae</taxon>
        <taxon>Camelineae</taxon>
        <taxon>Arabidopsis</taxon>
    </lineage>
</organism>
<sequence>MSLSVKSISCRILNTKAYGPTKNMMPRRVLNLFHVKTCRTSNTEAYRPTKDWMSRRVLNLFHVKTCRTSNCLWKCVQDPLHVRPIAHAIWDPYFGQLPVEVCIFGRKLVLRSFSESPLDVTND</sequence>
<dbReference type="Pfam" id="PF00223">
    <property type="entry name" value="PsaA_PsaB"/>
    <property type="match status" value="1"/>
</dbReference>
<dbReference type="GO" id="GO:0009579">
    <property type="term" value="C:thylakoid"/>
    <property type="evidence" value="ECO:0007669"/>
    <property type="project" value="InterPro"/>
</dbReference>
<accession>D7LZT2</accession>
<name>D7LZT2_ARALL</name>
<keyword evidence="2" id="KW-1185">Reference proteome</keyword>
<dbReference type="GO" id="GO:0016020">
    <property type="term" value="C:membrane"/>
    <property type="evidence" value="ECO:0007669"/>
    <property type="project" value="InterPro"/>
</dbReference>
<dbReference type="Gene3D" id="1.20.1130.10">
    <property type="entry name" value="Photosystem I PsaA/PsaB"/>
    <property type="match status" value="1"/>
</dbReference>